<comment type="caution">
    <text evidence="1">The sequence shown here is derived from an EMBL/GenBank/DDBJ whole genome shotgun (WGS) entry which is preliminary data.</text>
</comment>
<accession>A0ACC2R8E8</accession>
<proteinExistence type="predicted"/>
<evidence type="ECO:0000313" key="1">
    <source>
        <dbReference type="EMBL" id="KAJ8736257.1"/>
    </source>
</evidence>
<protein>
    <submittedName>
        <fullName evidence="1">Uncharacterized protein</fullName>
    </submittedName>
</protein>
<gene>
    <name evidence="1" type="ORF">PYW08_006913</name>
</gene>
<dbReference type="Proteomes" id="UP001231649">
    <property type="component" value="Chromosome 2"/>
</dbReference>
<reference evidence="1" key="1">
    <citation type="submission" date="2023-03" db="EMBL/GenBank/DDBJ databases">
        <title>Chromosome-level genomes of two armyworms, Mythimna separata and Mythimna loreyi, provide insights into the biosynthesis and reception of sex pheromones.</title>
        <authorList>
            <person name="Zhao H."/>
        </authorList>
    </citation>
    <scope>NUCLEOTIDE SEQUENCE</scope>
    <source>
        <strain evidence="1">BeijingLab</strain>
    </source>
</reference>
<sequence length="148" mass="14807">MKVCTLVFVVLAACVMSLAAENGPLLSALQLDPVEQPEVQEVMVVDAQGNRQKRGLLLGAGLLGAGALGVGALGVGAGLVGAGLIGAKAGFIGGAIAGKALSHGRSYGGYGGYYGGYGGGYGGYYGGYGHGGYGGYRRRVYVVEDPWC</sequence>
<name>A0ACC2R8E8_9NEOP</name>
<evidence type="ECO:0000313" key="2">
    <source>
        <dbReference type="Proteomes" id="UP001231649"/>
    </source>
</evidence>
<dbReference type="EMBL" id="CM056778">
    <property type="protein sequence ID" value="KAJ8736257.1"/>
    <property type="molecule type" value="Genomic_DNA"/>
</dbReference>
<keyword evidence="2" id="KW-1185">Reference proteome</keyword>
<organism evidence="1 2">
    <name type="scientific">Mythimna loreyi</name>
    <dbReference type="NCBI Taxonomy" id="667449"/>
    <lineage>
        <taxon>Eukaryota</taxon>
        <taxon>Metazoa</taxon>
        <taxon>Ecdysozoa</taxon>
        <taxon>Arthropoda</taxon>
        <taxon>Hexapoda</taxon>
        <taxon>Insecta</taxon>
        <taxon>Pterygota</taxon>
        <taxon>Neoptera</taxon>
        <taxon>Endopterygota</taxon>
        <taxon>Lepidoptera</taxon>
        <taxon>Glossata</taxon>
        <taxon>Ditrysia</taxon>
        <taxon>Noctuoidea</taxon>
        <taxon>Noctuidae</taxon>
        <taxon>Noctuinae</taxon>
        <taxon>Hadenini</taxon>
        <taxon>Mythimna</taxon>
    </lineage>
</organism>